<dbReference type="AlphaFoldDB" id="A0A067R9P7"/>
<dbReference type="InParanoid" id="A0A067R9P7"/>
<keyword evidence="2" id="KW-1185">Reference proteome</keyword>
<proteinExistence type="predicted"/>
<protein>
    <submittedName>
        <fullName evidence="1">Uncharacterized protein</fullName>
    </submittedName>
</protein>
<name>A0A067R9P7_ZOONE</name>
<reference evidence="1 2" key="1">
    <citation type="journal article" date="2014" name="Nat. Commun.">
        <title>Molecular traces of alternative social organization in a termite genome.</title>
        <authorList>
            <person name="Terrapon N."/>
            <person name="Li C."/>
            <person name="Robertson H.M."/>
            <person name="Ji L."/>
            <person name="Meng X."/>
            <person name="Booth W."/>
            <person name="Chen Z."/>
            <person name="Childers C.P."/>
            <person name="Glastad K.M."/>
            <person name="Gokhale K."/>
            <person name="Gowin J."/>
            <person name="Gronenberg W."/>
            <person name="Hermansen R.A."/>
            <person name="Hu H."/>
            <person name="Hunt B.G."/>
            <person name="Huylmans A.K."/>
            <person name="Khalil S.M."/>
            <person name="Mitchell R.D."/>
            <person name="Munoz-Torres M.C."/>
            <person name="Mustard J.A."/>
            <person name="Pan H."/>
            <person name="Reese J.T."/>
            <person name="Scharf M.E."/>
            <person name="Sun F."/>
            <person name="Vogel H."/>
            <person name="Xiao J."/>
            <person name="Yang W."/>
            <person name="Yang Z."/>
            <person name="Yang Z."/>
            <person name="Zhou J."/>
            <person name="Zhu J."/>
            <person name="Brent C.S."/>
            <person name="Elsik C.G."/>
            <person name="Goodisman M.A."/>
            <person name="Liberles D.A."/>
            <person name="Roe R.M."/>
            <person name="Vargo E.L."/>
            <person name="Vilcinskas A."/>
            <person name="Wang J."/>
            <person name="Bornberg-Bauer E."/>
            <person name="Korb J."/>
            <person name="Zhang G."/>
            <person name="Liebig J."/>
        </authorList>
    </citation>
    <scope>NUCLEOTIDE SEQUENCE [LARGE SCALE GENOMIC DNA]</scope>
    <source>
        <tissue evidence="1">Whole organism</tissue>
    </source>
</reference>
<evidence type="ECO:0000313" key="1">
    <source>
        <dbReference type="EMBL" id="KDR20411.1"/>
    </source>
</evidence>
<accession>A0A067R9P7</accession>
<sequence>MSDNNSSNMDQISNLNPVNIRDENFLETLTKCVDDTLIEIKKCLDQVLDLRVHTAELEVSLMILYNPDLLNGLEEVKDIGTFTAHLLKEDSA</sequence>
<dbReference type="EMBL" id="KK852605">
    <property type="protein sequence ID" value="KDR20411.1"/>
    <property type="molecule type" value="Genomic_DNA"/>
</dbReference>
<dbReference type="Proteomes" id="UP000027135">
    <property type="component" value="Unassembled WGS sequence"/>
</dbReference>
<gene>
    <name evidence="1" type="ORF">L798_04946</name>
</gene>
<organism evidence="1 2">
    <name type="scientific">Zootermopsis nevadensis</name>
    <name type="common">Dampwood termite</name>
    <dbReference type="NCBI Taxonomy" id="136037"/>
    <lineage>
        <taxon>Eukaryota</taxon>
        <taxon>Metazoa</taxon>
        <taxon>Ecdysozoa</taxon>
        <taxon>Arthropoda</taxon>
        <taxon>Hexapoda</taxon>
        <taxon>Insecta</taxon>
        <taxon>Pterygota</taxon>
        <taxon>Neoptera</taxon>
        <taxon>Polyneoptera</taxon>
        <taxon>Dictyoptera</taxon>
        <taxon>Blattodea</taxon>
        <taxon>Blattoidea</taxon>
        <taxon>Termitoidae</taxon>
        <taxon>Termopsidae</taxon>
        <taxon>Zootermopsis</taxon>
    </lineage>
</organism>
<evidence type="ECO:0000313" key="2">
    <source>
        <dbReference type="Proteomes" id="UP000027135"/>
    </source>
</evidence>